<feature type="transmembrane region" description="Helical" evidence="1">
    <location>
        <begin position="196"/>
        <end position="215"/>
    </location>
</feature>
<proteinExistence type="predicted"/>
<dbReference type="EMBL" id="CP122979">
    <property type="protein sequence ID" value="WGI36924.1"/>
    <property type="molecule type" value="Genomic_DNA"/>
</dbReference>
<accession>A0ABY8LUK3</accession>
<reference evidence="2" key="1">
    <citation type="submission" date="2023-04" db="EMBL/GenBank/DDBJ databases">
        <title>Completed genome of Mycoplasma lagogenitalium type strain 12MS.</title>
        <authorList>
            <person name="Spergser J."/>
        </authorList>
    </citation>
    <scope>NUCLEOTIDE SEQUENCE</scope>
    <source>
        <strain evidence="2">12MS</strain>
    </source>
</reference>
<feature type="transmembrane region" description="Helical" evidence="1">
    <location>
        <begin position="70"/>
        <end position="91"/>
    </location>
</feature>
<feature type="transmembrane region" description="Helical" evidence="1">
    <location>
        <begin position="12"/>
        <end position="36"/>
    </location>
</feature>
<name>A0ABY8LUK3_9BACT</name>
<feature type="transmembrane region" description="Helical" evidence="1">
    <location>
        <begin position="261"/>
        <end position="284"/>
    </location>
</feature>
<gene>
    <name evidence="2" type="ORF">QEG99_01420</name>
</gene>
<keyword evidence="1" id="KW-0472">Membrane</keyword>
<keyword evidence="3" id="KW-1185">Reference proteome</keyword>
<feature type="transmembrane region" description="Helical" evidence="1">
    <location>
        <begin position="296"/>
        <end position="314"/>
    </location>
</feature>
<evidence type="ECO:0000256" key="1">
    <source>
        <dbReference type="SAM" id="Phobius"/>
    </source>
</evidence>
<keyword evidence="1" id="KW-1133">Transmembrane helix</keyword>
<dbReference type="RefSeq" id="WP_280102227.1">
    <property type="nucleotide sequence ID" value="NZ_CP122979.1"/>
</dbReference>
<dbReference type="Proteomes" id="UP001179842">
    <property type="component" value="Chromosome"/>
</dbReference>
<dbReference type="NCBIfam" id="NF045848">
    <property type="entry name" value="MMCAP2_0566_fam"/>
    <property type="match status" value="1"/>
</dbReference>
<feature type="transmembrane region" description="Helical" evidence="1">
    <location>
        <begin position="222"/>
        <end position="241"/>
    </location>
</feature>
<protein>
    <recommendedName>
        <fullName evidence="4">Conjugal transfer protein TrbL</fullName>
    </recommendedName>
</protein>
<keyword evidence="1" id="KW-0812">Transmembrane</keyword>
<evidence type="ECO:0000313" key="3">
    <source>
        <dbReference type="Proteomes" id="UP001179842"/>
    </source>
</evidence>
<sequence>MGSIVSWLIKQLLNPIAFILFSVLWVASVTPIYLMLEALVAIKGVFGFGFAKKLFFGDTNEINFLQVPTLFLIISSISVAISIIVLCVVIFKNAISLKENNTKELLKQAFKTFILLISLPIIYLLSLLILDAIDQLTRQLFFSDNNLSETQNIFLQLRPNKINQNEWYEFAKSYFSDANKIRNSYNNLDWGEGSQIILLFLIATIILLIFQGWMLINLGKKLIIMFIYMIIAPLFISLIMLDNEKEFSKFKSEIKNSITTVISAEFFYSVFVLFISFAMNFEIVNNIPILASYTNFIFKIISLAGASFGVMQFIKKMEATSPTMSNVVKGAKSVATGAVMKNPAMINQGLKTMSSNSVNNTSNLPSVKNDVIKNNNFNSVPKTDFWNSFKTNKGESSIIPTKELKGKQS</sequence>
<evidence type="ECO:0000313" key="2">
    <source>
        <dbReference type="EMBL" id="WGI36924.1"/>
    </source>
</evidence>
<dbReference type="NCBIfam" id="NF045889">
    <property type="entry name" value="ICE_Mbov_0396_TM"/>
    <property type="match status" value="1"/>
</dbReference>
<organism evidence="2 3">
    <name type="scientific">Mesomycoplasma lagogenitalium</name>
    <dbReference type="NCBI Taxonomy" id="171286"/>
    <lineage>
        <taxon>Bacteria</taxon>
        <taxon>Bacillati</taxon>
        <taxon>Mycoplasmatota</taxon>
        <taxon>Mycoplasmoidales</taxon>
        <taxon>Metamycoplasmataceae</taxon>
        <taxon>Mesomycoplasma</taxon>
    </lineage>
</organism>
<feature type="transmembrane region" description="Helical" evidence="1">
    <location>
        <begin position="112"/>
        <end position="133"/>
    </location>
</feature>
<evidence type="ECO:0008006" key="4">
    <source>
        <dbReference type="Google" id="ProtNLM"/>
    </source>
</evidence>